<evidence type="ECO:0000313" key="2">
    <source>
        <dbReference type="EMBL" id="MBO8427688.1"/>
    </source>
</evidence>
<feature type="signal peptide" evidence="1">
    <location>
        <begin position="1"/>
        <end position="25"/>
    </location>
</feature>
<dbReference type="EMBL" id="JADIMY010000079">
    <property type="protein sequence ID" value="MBO8427688.1"/>
    <property type="molecule type" value="Genomic_DNA"/>
</dbReference>
<evidence type="ECO:0000313" key="3">
    <source>
        <dbReference type="Proteomes" id="UP000823613"/>
    </source>
</evidence>
<gene>
    <name evidence="2" type="ORF">IAC58_03950</name>
</gene>
<proteinExistence type="predicted"/>
<reference evidence="2" key="2">
    <citation type="journal article" date="2021" name="PeerJ">
        <title>Extensive microbial diversity within the chicken gut microbiome revealed by metagenomics and culture.</title>
        <authorList>
            <person name="Gilroy R."/>
            <person name="Ravi A."/>
            <person name="Getino M."/>
            <person name="Pursley I."/>
            <person name="Horton D.L."/>
            <person name="Alikhan N.F."/>
            <person name="Baker D."/>
            <person name="Gharbi K."/>
            <person name="Hall N."/>
            <person name="Watson M."/>
            <person name="Adriaenssens E.M."/>
            <person name="Foster-Nyarko E."/>
            <person name="Jarju S."/>
            <person name="Secka A."/>
            <person name="Antonio M."/>
            <person name="Oren A."/>
            <person name="Chaudhuri R.R."/>
            <person name="La Ragione R."/>
            <person name="Hildebrand F."/>
            <person name="Pallen M.J."/>
        </authorList>
    </citation>
    <scope>NUCLEOTIDE SEQUENCE</scope>
    <source>
        <strain evidence="2">11159</strain>
    </source>
</reference>
<dbReference type="AlphaFoldDB" id="A0A9D9GXL5"/>
<accession>A0A9D9GXL5</accession>
<feature type="chain" id="PRO_5038395787" evidence="1">
    <location>
        <begin position="26"/>
        <end position="1145"/>
    </location>
</feature>
<dbReference type="Proteomes" id="UP000823613">
    <property type="component" value="Unassembled WGS sequence"/>
</dbReference>
<sequence>MKKTKYILMLSMAGFLSSLSLTSCGGGELEQVQKYNVSTKDVEGATVSTSLTEAGAGEEVTITINVTDETKEISAVYANDLGVAKDSSGAYKFLMPSEDVEVNVVLTEKVISTFSVTLPSDPVGYTITSDKATAKVGEEVSLTITVTDETKLIGTVLANDLALAKSSDGTYKFTMPSENVTISVTLVDVETETLYTITAPTVEGATVTLSQTSAYAGEVIDVIVEVTDETKVVDTLVANDVITLGLGSDGKYKLVMPEANVTLTLTLKNVEVTPTYSLTLPEETEDYSVTADKTTGLLPGEKVDLTVNLLNEKKMITTLSFNGLSLAYDPSLPTQVVSVIMPEDDATLVIEVSDDPLKVEYDLTYEASDIEGYYSAKFINSEGATITSAMAGEEVGLVVDNIEETQTKEISRVCIKEGNNTGTWYDYDELGFSYYYDVNTAKERYTFTMPEGILHFEFTLADKSYDINFEEEDKVSFAETEIEAQPGDNVYINGASLGSYVITGYQVVNDKTDETIEIITSGSGENITYRFTMPASSVTITPLLNVVSYPVIVETSEHIAISAERYYFNSETTYVEGTVNANQEGGYLMSAPATSDVYFSIGECSDPNYMFAEYVVTNLETGEEITRDDTVYSPSFEMPSAPVKITISEKTKYIDVTARVVTTDGTTENELASENYTLEIGEYNYSGGNILTIGKTLRDDDRTGIKIDATDALGDKTINVVGVRYGEQTGGYISRNGAYYWLWTDLADYTDDSVEFTIIVEIKDNIFSADSAFIGNYLGTSIIPSGYGWSGSSVERNYLNILRTGEYYLGTSSTGTPSNTLVLQEETNTLVDEDNSRTIIYDDNFAFVKGSSLENSYLLKKGEASVDTSAYDYALTSNEQELLVSQTYGSTTHYVYVNLETNTMYTDITITGTPFSSKSIVTLTQSNGTKIGDYKFTSSDEMESIVLDEYAGTYNAKEGTTDLGTLVIDGAAGGTLNNRTISYTISGSTITLVVGGESSYSSYRYVLTLDKDTKTYDVGTIVTEPFFNERKTTYTSNVISIDGVNYILQILQDYDKSLQFKFGVVQDDGSVIYGNNSSTSWCKVIIDMTTGLTEIDPNSYSYFESGAETISVTISSEAITISGTFSFKGSPTFTLNNYSVPLNVE</sequence>
<evidence type="ECO:0000256" key="1">
    <source>
        <dbReference type="SAM" id="SignalP"/>
    </source>
</evidence>
<keyword evidence="1" id="KW-0732">Signal</keyword>
<organism evidence="2 3">
    <name type="scientific">Candidatus Onthovivens merdipullorum</name>
    <dbReference type="NCBI Taxonomy" id="2840889"/>
    <lineage>
        <taxon>Bacteria</taxon>
        <taxon>Bacillati</taxon>
        <taxon>Bacillota</taxon>
        <taxon>Bacilli</taxon>
        <taxon>Bacillales</taxon>
        <taxon>Candidatus Onthovivens</taxon>
    </lineage>
</organism>
<protein>
    <submittedName>
        <fullName evidence="2">Uncharacterized protein</fullName>
    </submittedName>
</protein>
<name>A0A9D9GXL5_9BACL</name>
<dbReference type="PROSITE" id="PS51257">
    <property type="entry name" value="PROKAR_LIPOPROTEIN"/>
    <property type="match status" value="1"/>
</dbReference>
<reference evidence="2" key="1">
    <citation type="submission" date="2020-10" db="EMBL/GenBank/DDBJ databases">
        <authorList>
            <person name="Gilroy R."/>
        </authorList>
    </citation>
    <scope>NUCLEOTIDE SEQUENCE</scope>
    <source>
        <strain evidence="2">11159</strain>
    </source>
</reference>
<comment type="caution">
    <text evidence="2">The sequence shown here is derived from an EMBL/GenBank/DDBJ whole genome shotgun (WGS) entry which is preliminary data.</text>
</comment>